<keyword evidence="3 6" id="KW-0812">Transmembrane</keyword>
<feature type="transmembrane region" description="Helical" evidence="6">
    <location>
        <begin position="184"/>
        <end position="206"/>
    </location>
</feature>
<dbReference type="Pfam" id="PF01810">
    <property type="entry name" value="LysE"/>
    <property type="match status" value="1"/>
</dbReference>
<organism evidence="7 8">
    <name type="scientific">Bacillus sonorensis</name>
    <dbReference type="NCBI Taxonomy" id="119858"/>
    <lineage>
        <taxon>Bacteria</taxon>
        <taxon>Bacillati</taxon>
        <taxon>Bacillota</taxon>
        <taxon>Bacilli</taxon>
        <taxon>Bacillales</taxon>
        <taxon>Bacillaceae</taxon>
        <taxon>Bacillus</taxon>
    </lineage>
</organism>
<feature type="transmembrane region" description="Helical" evidence="6">
    <location>
        <begin position="151"/>
        <end position="172"/>
    </location>
</feature>
<evidence type="ECO:0000256" key="4">
    <source>
        <dbReference type="ARBA" id="ARBA00022989"/>
    </source>
</evidence>
<proteinExistence type="predicted"/>
<accession>A0ABN5AKW8</accession>
<keyword evidence="2" id="KW-1003">Cell membrane</keyword>
<sequence length="242" mass="26195">MMIDFLKTDTGIDIFCCVLHVIMALKSVVLKRSGIMDFLSAASFLGASILLTIMPGPDNLFVLAQSISNGKYAGISTAFGLCTGLIVHISAAAIGISALIYKSALAFTLVKYAGAAYLLYLAYQSFREKSTGVHLEDKTSLSYQSLYQKGIIMNLLNPKVSLFFLAFLPQFINDGAGSVSKQMLIYGLIFLIQALIIFALISLFAGKLGDVLRKRPSLSKKINLIQGTLFALIGLKIAFSQK</sequence>
<evidence type="ECO:0000256" key="3">
    <source>
        <dbReference type="ARBA" id="ARBA00022692"/>
    </source>
</evidence>
<dbReference type="InterPro" id="IPR001123">
    <property type="entry name" value="LeuE-type"/>
</dbReference>
<keyword evidence="4 6" id="KW-1133">Transmembrane helix</keyword>
<feature type="transmembrane region" description="Helical" evidence="6">
    <location>
        <begin position="75"/>
        <end position="98"/>
    </location>
</feature>
<protein>
    <submittedName>
        <fullName evidence="7">Homoserine/homoserine lactone efflux protein</fullName>
    </submittedName>
</protein>
<dbReference type="PIRSF" id="PIRSF006324">
    <property type="entry name" value="LeuE"/>
    <property type="match status" value="1"/>
</dbReference>
<dbReference type="PANTHER" id="PTHR30086">
    <property type="entry name" value="ARGININE EXPORTER PROTEIN ARGO"/>
    <property type="match status" value="1"/>
</dbReference>
<dbReference type="EMBL" id="CP021920">
    <property type="protein sequence ID" value="ASB88895.1"/>
    <property type="molecule type" value="Genomic_DNA"/>
</dbReference>
<evidence type="ECO:0000256" key="5">
    <source>
        <dbReference type="ARBA" id="ARBA00023136"/>
    </source>
</evidence>
<evidence type="ECO:0000313" key="8">
    <source>
        <dbReference type="Proteomes" id="UP000196877"/>
    </source>
</evidence>
<dbReference type="PANTHER" id="PTHR30086:SF20">
    <property type="entry name" value="ARGININE EXPORTER PROTEIN ARGO-RELATED"/>
    <property type="match status" value="1"/>
</dbReference>
<comment type="subcellular location">
    <subcellularLocation>
        <location evidence="1">Cell membrane</location>
        <topology evidence="1">Multi-pass membrane protein</topology>
    </subcellularLocation>
</comment>
<reference evidence="7 8" key="1">
    <citation type="submission" date="2017-06" db="EMBL/GenBank/DDBJ databases">
        <title>Genome sequence of Bacillus sonorensis strain SRCM101395.</title>
        <authorList>
            <person name="Cho S.H."/>
        </authorList>
    </citation>
    <scope>NUCLEOTIDE SEQUENCE [LARGE SCALE GENOMIC DNA]</scope>
    <source>
        <strain evidence="7 8">SRCM101395</strain>
    </source>
</reference>
<gene>
    <name evidence="7" type="ORF">S101395_02387</name>
</gene>
<evidence type="ECO:0000256" key="2">
    <source>
        <dbReference type="ARBA" id="ARBA00022475"/>
    </source>
</evidence>
<evidence type="ECO:0000313" key="7">
    <source>
        <dbReference type="EMBL" id="ASB88895.1"/>
    </source>
</evidence>
<keyword evidence="5 6" id="KW-0472">Membrane</keyword>
<feature type="transmembrane region" description="Helical" evidence="6">
    <location>
        <begin position="12"/>
        <end position="29"/>
    </location>
</feature>
<feature type="transmembrane region" description="Helical" evidence="6">
    <location>
        <begin position="35"/>
        <end position="54"/>
    </location>
</feature>
<evidence type="ECO:0000256" key="6">
    <source>
        <dbReference type="SAM" id="Phobius"/>
    </source>
</evidence>
<keyword evidence="8" id="KW-1185">Reference proteome</keyword>
<name>A0ABN5AKW8_9BACI</name>
<evidence type="ECO:0000256" key="1">
    <source>
        <dbReference type="ARBA" id="ARBA00004651"/>
    </source>
</evidence>
<dbReference type="Proteomes" id="UP000196877">
    <property type="component" value="Chromosome"/>
</dbReference>